<dbReference type="InterPro" id="IPR023753">
    <property type="entry name" value="FAD/NAD-binding_dom"/>
</dbReference>
<dbReference type="Proteomes" id="UP001595756">
    <property type="component" value="Unassembled WGS sequence"/>
</dbReference>
<evidence type="ECO:0000256" key="1">
    <source>
        <dbReference type="ARBA" id="ARBA00022630"/>
    </source>
</evidence>
<keyword evidence="1" id="KW-0285">Flavoprotein</keyword>
<evidence type="ECO:0000259" key="3">
    <source>
        <dbReference type="Pfam" id="PF07992"/>
    </source>
</evidence>
<dbReference type="Pfam" id="PF07992">
    <property type="entry name" value="Pyr_redox_2"/>
    <property type="match status" value="1"/>
</dbReference>
<dbReference type="PANTHER" id="PTHR48105">
    <property type="entry name" value="THIOREDOXIN REDUCTASE 1-RELATED-RELATED"/>
    <property type="match status" value="1"/>
</dbReference>
<gene>
    <name evidence="4" type="ORF">ACFO0J_04225</name>
</gene>
<comment type="caution">
    <text evidence="4">The sequence shown here is derived from an EMBL/GenBank/DDBJ whole genome shotgun (WGS) entry which is preliminary data.</text>
</comment>
<organism evidence="4 5">
    <name type="scientific">Castellaniella hirudinis</name>
    <dbReference type="NCBI Taxonomy" id="1144617"/>
    <lineage>
        <taxon>Bacteria</taxon>
        <taxon>Pseudomonadati</taxon>
        <taxon>Pseudomonadota</taxon>
        <taxon>Betaproteobacteria</taxon>
        <taxon>Burkholderiales</taxon>
        <taxon>Alcaligenaceae</taxon>
        <taxon>Castellaniella</taxon>
    </lineage>
</organism>
<dbReference type="RefSeq" id="WP_376811800.1">
    <property type="nucleotide sequence ID" value="NZ_JBHSDY010000002.1"/>
</dbReference>
<evidence type="ECO:0000313" key="4">
    <source>
        <dbReference type="EMBL" id="MFC4297245.1"/>
    </source>
</evidence>
<sequence>MSIASTQEHFDVIVIGGSYAGQAAAMQLARARRRVLVIDAGVRRNRFAATSHGFLGQDGRSPDAIAAVGREQVQAYLTVQWLEGKATHARRTQDRFTVQDERGQDFHARVLVLALGVVDDLPEIDGLSDRWGRSIFHCPYCHGYELAQGRIGVIGVGDVSLHQAMMLPDWGRVTLLINGSAIPDETQRSGLQRRGVILEPTAIRRIIESATVELVDDRLLAFDGLFVASRTRVASPIAEELGCAMEEGLLGRYIHTNEFKETSVPGVFACGDAARMAGSVSFAVGDGAQAGTAAHQALIFR</sequence>
<keyword evidence="2" id="KW-0560">Oxidoreductase</keyword>
<protein>
    <submittedName>
        <fullName evidence="4">NAD(P)/FAD-dependent oxidoreductase</fullName>
    </submittedName>
</protein>
<keyword evidence="5" id="KW-1185">Reference proteome</keyword>
<evidence type="ECO:0000256" key="2">
    <source>
        <dbReference type="ARBA" id="ARBA00023002"/>
    </source>
</evidence>
<dbReference type="EMBL" id="JBHSDY010000002">
    <property type="protein sequence ID" value="MFC4297245.1"/>
    <property type="molecule type" value="Genomic_DNA"/>
</dbReference>
<dbReference type="Gene3D" id="3.50.50.60">
    <property type="entry name" value="FAD/NAD(P)-binding domain"/>
    <property type="match status" value="2"/>
</dbReference>
<dbReference type="InterPro" id="IPR036188">
    <property type="entry name" value="FAD/NAD-bd_sf"/>
</dbReference>
<name>A0ABV8RWI0_9BURK</name>
<dbReference type="SUPFAM" id="SSF51905">
    <property type="entry name" value="FAD/NAD(P)-binding domain"/>
    <property type="match status" value="1"/>
</dbReference>
<dbReference type="PRINTS" id="PR00469">
    <property type="entry name" value="PNDRDTASEII"/>
</dbReference>
<feature type="domain" description="FAD/NAD(P)-binding" evidence="3">
    <location>
        <begin position="10"/>
        <end position="286"/>
    </location>
</feature>
<dbReference type="InterPro" id="IPR050097">
    <property type="entry name" value="Ferredoxin-NADP_redctase_2"/>
</dbReference>
<dbReference type="PRINTS" id="PR00368">
    <property type="entry name" value="FADPNR"/>
</dbReference>
<accession>A0ABV8RWI0</accession>
<proteinExistence type="predicted"/>
<reference evidence="5" key="1">
    <citation type="journal article" date="2019" name="Int. J. Syst. Evol. Microbiol.">
        <title>The Global Catalogue of Microorganisms (GCM) 10K type strain sequencing project: providing services to taxonomists for standard genome sequencing and annotation.</title>
        <authorList>
            <consortium name="The Broad Institute Genomics Platform"/>
            <consortium name="The Broad Institute Genome Sequencing Center for Infectious Disease"/>
            <person name="Wu L."/>
            <person name="Ma J."/>
        </authorList>
    </citation>
    <scope>NUCLEOTIDE SEQUENCE [LARGE SCALE GENOMIC DNA]</scope>
    <source>
        <strain evidence="5">CGMCC 1.19029</strain>
    </source>
</reference>
<evidence type="ECO:0000313" key="5">
    <source>
        <dbReference type="Proteomes" id="UP001595756"/>
    </source>
</evidence>